<dbReference type="GO" id="GO:0016740">
    <property type="term" value="F:transferase activity"/>
    <property type="evidence" value="ECO:0007669"/>
    <property type="project" value="UniProtKB-KW"/>
</dbReference>
<accession>A0A1W1BS23</accession>
<dbReference type="PROSITE" id="PS50851">
    <property type="entry name" value="CHEW"/>
    <property type="match status" value="1"/>
</dbReference>
<dbReference type="SMART" id="SM00260">
    <property type="entry name" value="CheW"/>
    <property type="match status" value="1"/>
</dbReference>
<dbReference type="Gene3D" id="3.40.50.2300">
    <property type="match status" value="1"/>
</dbReference>
<dbReference type="SUPFAM" id="SSF50341">
    <property type="entry name" value="CheW-like"/>
    <property type="match status" value="1"/>
</dbReference>
<dbReference type="Gene3D" id="2.30.30.40">
    <property type="entry name" value="SH3 Domains"/>
    <property type="match status" value="1"/>
</dbReference>
<dbReference type="Pfam" id="PF00072">
    <property type="entry name" value="Response_reg"/>
    <property type="match status" value="1"/>
</dbReference>
<dbReference type="InterPro" id="IPR036061">
    <property type="entry name" value="CheW-like_dom_sf"/>
</dbReference>
<dbReference type="AlphaFoldDB" id="A0A1W1BS23"/>
<organism evidence="3">
    <name type="scientific">hydrothermal vent metagenome</name>
    <dbReference type="NCBI Taxonomy" id="652676"/>
    <lineage>
        <taxon>unclassified sequences</taxon>
        <taxon>metagenomes</taxon>
        <taxon>ecological metagenomes</taxon>
    </lineage>
</organism>
<dbReference type="PIRSF" id="PIRSF002867">
    <property type="entry name" value="CheV"/>
    <property type="match status" value="1"/>
</dbReference>
<evidence type="ECO:0000313" key="3">
    <source>
        <dbReference type="EMBL" id="SFV56285.1"/>
    </source>
</evidence>
<dbReference type="InterPro" id="IPR002545">
    <property type="entry name" value="CheW-lke_dom"/>
</dbReference>
<dbReference type="GO" id="GO:0006935">
    <property type="term" value="P:chemotaxis"/>
    <property type="evidence" value="ECO:0007669"/>
    <property type="project" value="InterPro"/>
</dbReference>
<evidence type="ECO:0000259" key="1">
    <source>
        <dbReference type="PROSITE" id="PS50110"/>
    </source>
</evidence>
<sequence>MSLDNSLKVGSNEMELVDFRIFKQEGDKIYEGIYGINVSKVREIIKMPKLTELPGTPEYIEGIFDLRDVVIPVINLAKWMGIKEPEDARKNARVVITEFNNVLIGFIVHEAKRIRRISWSDIEPATFASGTGALDGSKITGVTRIEDDAVLLILDLESVVEDLGLYEPEVENIPQEVEKFSGMALVLDDSLTARKIVKEALEKMGFDVIEASDGEDGLQKLEELYSVYEENLKDKLKIIVSDVEMPKMDGFHFAARVKEDERFSSIPIVFNSSISDSFSEDRGLEAGGEGYLVKFQAGQFYDEVARVVRAHMKE</sequence>
<gene>
    <name evidence="3" type="ORF">MNB_SM-7-373</name>
</gene>
<dbReference type="Pfam" id="PF01584">
    <property type="entry name" value="CheW"/>
    <property type="match status" value="1"/>
</dbReference>
<dbReference type="SUPFAM" id="SSF52172">
    <property type="entry name" value="CheY-like"/>
    <property type="match status" value="1"/>
</dbReference>
<protein>
    <submittedName>
        <fullName evidence="3">Chemotaxis protein CheV</fullName>
        <ecNumber evidence="3">2.7.3.-</ecNumber>
    </submittedName>
</protein>
<dbReference type="CDD" id="cd00732">
    <property type="entry name" value="CheW"/>
    <property type="match status" value="1"/>
</dbReference>
<dbReference type="InterPro" id="IPR011006">
    <property type="entry name" value="CheY-like_superfamily"/>
</dbReference>
<feature type="domain" description="Response regulatory" evidence="1">
    <location>
        <begin position="183"/>
        <end position="309"/>
    </location>
</feature>
<dbReference type="PANTHER" id="PTHR47233">
    <property type="entry name" value="CHEMOTAXIS PROTEIN CHEV"/>
    <property type="match status" value="1"/>
</dbReference>
<name>A0A1W1BS23_9ZZZZ</name>
<dbReference type="EC" id="2.7.3.-" evidence="3"/>
<dbReference type="EMBL" id="FPHB01000038">
    <property type="protein sequence ID" value="SFV56285.1"/>
    <property type="molecule type" value="Genomic_DNA"/>
</dbReference>
<evidence type="ECO:0000259" key="2">
    <source>
        <dbReference type="PROSITE" id="PS50851"/>
    </source>
</evidence>
<dbReference type="Gene3D" id="2.40.50.180">
    <property type="entry name" value="CheA-289, Domain 4"/>
    <property type="match status" value="1"/>
</dbReference>
<dbReference type="InterPro" id="IPR001789">
    <property type="entry name" value="Sig_transdc_resp-reg_receiver"/>
</dbReference>
<dbReference type="CDD" id="cd19924">
    <property type="entry name" value="REC_CheV-like"/>
    <property type="match status" value="1"/>
</dbReference>
<feature type="domain" description="CheW-like" evidence="2">
    <location>
        <begin position="13"/>
        <end position="165"/>
    </location>
</feature>
<keyword evidence="3" id="KW-0808">Transferase</keyword>
<dbReference type="PANTHER" id="PTHR47233:SF3">
    <property type="entry name" value="CHEMOTAXIS PROTEIN CHEV"/>
    <property type="match status" value="1"/>
</dbReference>
<reference evidence="3" key="1">
    <citation type="submission" date="2016-10" db="EMBL/GenBank/DDBJ databases">
        <authorList>
            <person name="de Groot N.N."/>
        </authorList>
    </citation>
    <scope>NUCLEOTIDE SEQUENCE</scope>
</reference>
<dbReference type="PROSITE" id="PS50110">
    <property type="entry name" value="RESPONSE_REGULATORY"/>
    <property type="match status" value="1"/>
</dbReference>
<dbReference type="InterPro" id="IPR024181">
    <property type="entry name" value="Chemotax_regulator_CheV"/>
</dbReference>
<proteinExistence type="predicted"/>
<dbReference type="SMART" id="SM00448">
    <property type="entry name" value="REC"/>
    <property type="match status" value="1"/>
</dbReference>
<dbReference type="GO" id="GO:0000160">
    <property type="term" value="P:phosphorelay signal transduction system"/>
    <property type="evidence" value="ECO:0007669"/>
    <property type="project" value="InterPro"/>
</dbReference>